<reference evidence="2 3" key="1">
    <citation type="journal article" date="2010" name="Stand. Genomic Sci.">
        <title>Complete genome sequence of Haliangium ochraceum type strain (SMP-2).</title>
        <authorList>
            <consortium name="US DOE Joint Genome Institute (JGI-PGF)"/>
            <person name="Ivanova N."/>
            <person name="Daum C."/>
            <person name="Lang E."/>
            <person name="Abt B."/>
            <person name="Kopitz M."/>
            <person name="Saunders E."/>
            <person name="Lapidus A."/>
            <person name="Lucas S."/>
            <person name="Glavina Del Rio T."/>
            <person name="Nolan M."/>
            <person name="Tice H."/>
            <person name="Copeland A."/>
            <person name="Cheng J.F."/>
            <person name="Chen F."/>
            <person name="Bruce D."/>
            <person name="Goodwin L."/>
            <person name="Pitluck S."/>
            <person name="Mavromatis K."/>
            <person name="Pati A."/>
            <person name="Mikhailova N."/>
            <person name="Chen A."/>
            <person name="Palaniappan K."/>
            <person name="Land M."/>
            <person name="Hauser L."/>
            <person name="Chang Y.J."/>
            <person name="Jeffries C.D."/>
            <person name="Detter J.C."/>
            <person name="Brettin T."/>
            <person name="Rohde M."/>
            <person name="Goker M."/>
            <person name="Bristow J."/>
            <person name="Markowitz V."/>
            <person name="Eisen J.A."/>
            <person name="Hugenholtz P."/>
            <person name="Kyrpides N.C."/>
            <person name="Klenk H.P."/>
        </authorList>
    </citation>
    <scope>NUCLEOTIDE SEQUENCE [LARGE SCALE GENOMIC DNA]</scope>
    <source>
        <strain evidence="3">DSM 14365 / CIP 107738 / JCM 11303 / AJ 13395 / SMP-2</strain>
    </source>
</reference>
<evidence type="ECO:0000313" key="3">
    <source>
        <dbReference type="Proteomes" id="UP000001880"/>
    </source>
</evidence>
<name>D0LGS6_HALO1</name>
<dbReference type="InterPro" id="IPR038186">
    <property type="entry name" value="CHAD_dom_sf"/>
</dbReference>
<evidence type="ECO:0000259" key="1">
    <source>
        <dbReference type="PROSITE" id="PS51708"/>
    </source>
</evidence>
<dbReference type="AlphaFoldDB" id="D0LGS6"/>
<dbReference type="Pfam" id="PF05235">
    <property type="entry name" value="CHAD"/>
    <property type="match status" value="1"/>
</dbReference>
<dbReference type="HOGENOM" id="CLU_920610_0_0_7"/>
<dbReference type="PANTHER" id="PTHR39339">
    <property type="entry name" value="SLR1444 PROTEIN"/>
    <property type="match status" value="1"/>
</dbReference>
<dbReference type="RefSeq" id="WP_012827256.1">
    <property type="nucleotide sequence ID" value="NC_013440.1"/>
</dbReference>
<proteinExistence type="predicted"/>
<dbReference type="OrthoDB" id="9777271at2"/>
<dbReference type="Proteomes" id="UP000001880">
    <property type="component" value="Chromosome"/>
</dbReference>
<dbReference type="PROSITE" id="PS51708">
    <property type="entry name" value="CHAD"/>
    <property type="match status" value="1"/>
</dbReference>
<sequence length="302" mass="32963">MSKDEVSGSGRLALPAEGSLRQGLLTALSEVLAYADEQRQRDDITKALHEFRKSVRRTRSALRMMEGFVGIDAYQAVASTLREIHRSTSDLRDQHVIGGVLGDFRDRLEPGGEAERAARALEAAVSELPVPAPADIVEVMAAGTARFPALPRLLGGAMPRKVVWEAVERGLADTYRRAKRDLRAVRKGADDDTVHSLRKRIKELNYQVELFYGLGGKAVHKRKKLLARLASELGHVADLIVLSSFGQEHLSESQGCTAFLEAVCVARENELARAVTLAREALDNAPKKFARAVVGAARKGHG</sequence>
<evidence type="ECO:0000313" key="2">
    <source>
        <dbReference type="EMBL" id="ACY14648.1"/>
    </source>
</evidence>
<dbReference type="EMBL" id="CP001804">
    <property type="protein sequence ID" value="ACY14648.1"/>
    <property type="molecule type" value="Genomic_DNA"/>
</dbReference>
<feature type="domain" description="CHAD" evidence="1">
    <location>
        <begin position="13"/>
        <end position="294"/>
    </location>
</feature>
<accession>D0LGS6</accession>
<dbReference type="SMART" id="SM00880">
    <property type="entry name" value="CHAD"/>
    <property type="match status" value="1"/>
</dbReference>
<protein>
    <submittedName>
        <fullName evidence="2">CHAD domain containing protein</fullName>
    </submittedName>
</protein>
<gene>
    <name evidence="2" type="ordered locus">Hoch_2103</name>
</gene>
<dbReference type="KEGG" id="hoh:Hoch_2103"/>
<dbReference type="InterPro" id="IPR007899">
    <property type="entry name" value="CHAD_dom"/>
</dbReference>
<dbReference type="eggNOG" id="COG5607">
    <property type="taxonomic scope" value="Bacteria"/>
</dbReference>
<dbReference type="PANTHER" id="PTHR39339:SF1">
    <property type="entry name" value="CHAD DOMAIN-CONTAINING PROTEIN"/>
    <property type="match status" value="1"/>
</dbReference>
<dbReference type="Gene3D" id="1.40.20.10">
    <property type="entry name" value="CHAD domain"/>
    <property type="match status" value="1"/>
</dbReference>
<keyword evidence="3" id="KW-1185">Reference proteome</keyword>
<organism evidence="2 3">
    <name type="scientific">Haliangium ochraceum (strain DSM 14365 / JCM 11303 / SMP-2)</name>
    <dbReference type="NCBI Taxonomy" id="502025"/>
    <lineage>
        <taxon>Bacteria</taxon>
        <taxon>Pseudomonadati</taxon>
        <taxon>Myxococcota</taxon>
        <taxon>Polyangia</taxon>
        <taxon>Haliangiales</taxon>
        <taxon>Kofleriaceae</taxon>
        <taxon>Haliangium</taxon>
    </lineage>
</organism>
<dbReference type="STRING" id="502025.Hoch_2103"/>